<evidence type="ECO:0000313" key="2">
    <source>
        <dbReference type="Proteomes" id="UP000595656"/>
    </source>
</evidence>
<evidence type="ECO:0000313" key="1">
    <source>
        <dbReference type="EMBL" id="QPX75144.1"/>
    </source>
</evidence>
<protein>
    <submittedName>
        <fullName evidence="1">Uncharacterized protein</fullName>
    </submittedName>
</protein>
<name>A0A7T3TL61_9CAUD</name>
<reference evidence="1 2" key="1">
    <citation type="submission" date="2020-09" db="EMBL/GenBank/DDBJ databases">
        <authorList>
            <person name="Hogan T.J."/>
            <person name="Wilson M.E."/>
            <person name="Walker J.K."/>
            <person name="Johnson L."/>
            <person name="Sharma R."/>
            <person name="Grose J.H."/>
        </authorList>
    </citation>
    <scope>NUCLEOTIDE SEQUENCE [LARGE SCALE GENOMIC DNA]</scope>
</reference>
<dbReference type="EMBL" id="MW021763">
    <property type="protein sequence ID" value="QPX75144.1"/>
    <property type="molecule type" value="Genomic_DNA"/>
</dbReference>
<keyword evidence="2" id="KW-1185">Reference proteome</keyword>
<organism evidence="1 2">
    <name type="scientific">Serratia phage vB_SmaS_Bigdog</name>
    <dbReference type="NCBI Taxonomy" id="2777364"/>
    <lineage>
        <taxon>Viruses</taxon>
        <taxon>Duplodnaviria</taxon>
        <taxon>Heunggongvirae</taxon>
        <taxon>Uroviricota</taxon>
        <taxon>Caudoviricetes</taxon>
        <taxon>Bonzeevirus</taxon>
        <taxon>Bonzeevirus bigdog</taxon>
    </lineage>
</organism>
<accession>A0A7T3TL61</accession>
<dbReference type="Proteomes" id="UP000595656">
    <property type="component" value="Segment"/>
</dbReference>
<gene>
    <name evidence="1" type="ORF">BIGDOG_40</name>
</gene>
<sequence>MKLIKETPYHKVWMSEGNNVFGNNGRHGKYLVVDVYHGGIPVLVTNSGIEARLFEVVLTSVEVMNDFLKEAIVEFSHKNTDFNRQRVIETEIKNWNAYARMYDRKDLIITDVFNRRQDLSSKFSEIQKSL</sequence>
<proteinExistence type="predicted"/>